<dbReference type="PaxDb" id="2850-Phatrdraft1377"/>
<dbReference type="InParanoid" id="B7S464"/>
<name>B7S464_PHATC</name>
<dbReference type="KEGG" id="pti:PHATRDRAFT_bd1377"/>
<feature type="compositionally biased region" description="Basic and acidic residues" evidence="1">
    <location>
        <begin position="203"/>
        <end position="228"/>
    </location>
</feature>
<keyword evidence="3" id="KW-1185">Reference proteome</keyword>
<dbReference type="EMBL" id="DS999284">
    <property type="protein sequence ID" value="EEC42582.1"/>
    <property type="molecule type" value="Genomic_DNA"/>
</dbReference>
<dbReference type="GeneID" id="7205073"/>
<feature type="region of interest" description="Disordered" evidence="1">
    <location>
        <begin position="301"/>
        <end position="346"/>
    </location>
</feature>
<proteinExistence type="predicted"/>
<evidence type="ECO:0000313" key="2">
    <source>
        <dbReference type="EMBL" id="EEC42582.1"/>
    </source>
</evidence>
<sequence>MAAHAADRKDRQKPAAQSKCSRNTVSGAKGGSSGHHRSKSPLSLRRFQIDRVRTAMEYDSEDSGDDIWEERSRYSRYCVFNDENVGEEVDDRHKSDEVDRYANTAPGIDPLWSMSMDSFPPVWRPWSEEESKRKTSNEVENGRSVESNTPCQQPITIPKREEVSVPKTNAETKQKAKSRIFKPIKYNLSERRVLEARSTGKLKEIESEFKRESETDAKKKTKVKKEPFNEIESQNDVKDKQLVNKSEGSSMRYTIYNRAEEEEKCAEVAIKLQASQSTATGSDGYGSDDSQLVLEAVETVYEEDDDASRSDPDTSRNGNHPSTKTRKVGRSSDTQNSKITKKKRQSAKRSLAMIDIKTYLRAIMGWRKASKIRGKNKLNLSRLPCYNRAPRIPIGHLLQRVRRTLPNELDEFPGAVVRGYNEEKPQLVQCLNFYYCGLMANCAESTINTSQCKPSLQTAIEINDGNEGISDGVKPFGRLSPKPTVEVVLDGLLAESRDDIAETKDFFLKQAPDLQPVSRINNVVREVSGLQLHLDDDSEKRQKHEAIRRAELHDADDNISVSSIQIPMTCVPSKDSSEERAYAKGKGRTLFDRFRKKIDGSVHTE</sequence>
<feature type="region of interest" description="Disordered" evidence="1">
    <location>
        <begin position="1"/>
        <end position="46"/>
    </location>
</feature>
<feature type="compositionally biased region" description="Polar residues" evidence="1">
    <location>
        <begin position="144"/>
        <end position="155"/>
    </location>
</feature>
<reference evidence="2 3" key="1">
    <citation type="journal article" date="2008" name="Nature">
        <title>The Phaeodactylum genome reveals the evolutionary history of diatom genomes.</title>
        <authorList>
            <person name="Bowler C."/>
            <person name="Allen A.E."/>
            <person name="Badger J.H."/>
            <person name="Grimwood J."/>
            <person name="Jabbari K."/>
            <person name="Kuo A."/>
            <person name="Maheswari U."/>
            <person name="Martens C."/>
            <person name="Maumus F."/>
            <person name="Otillar R.P."/>
            <person name="Rayko E."/>
            <person name="Salamov A."/>
            <person name="Vandepoele K."/>
            <person name="Beszteri B."/>
            <person name="Gruber A."/>
            <person name="Heijde M."/>
            <person name="Katinka M."/>
            <person name="Mock T."/>
            <person name="Valentin K."/>
            <person name="Verret F."/>
            <person name="Berges J.A."/>
            <person name="Brownlee C."/>
            <person name="Cadoret J.P."/>
            <person name="Chiovitti A."/>
            <person name="Choi C.J."/>
            <person name="Coesel S."/>
            <person name="De Martino A."/>
            <person name="Detter J.C."/>
            <person name="Durkin C."/>
            <person name="Falciatore A."/>
            <person name="Fournet J."/>
            <person name="Haruta M."/>
            <person name="Huysman M.J."/>
            <person name="Jenkins B.D."/>
            <person name="Jiroutova K."/>
            <person name="Jorgensen R.E."/>
            <person name="Joubert Y."/>
            <person name="Kaplan A."/>
            <person name="Kroger N."/>
            <person name="Kroth P.G."/>
            <person name="La Roche J."/>
            <person name="Lindquist E."/>
            <person name="Lommer M."/>
            <person name="Martin-Jezequel V."/>
            <person name="Lopez P.J."/>
            <person name="Lucas S."/>
            <person name="Mangogna M."/>
            <person name="McGinnis K."/>
            <person name="Medlin L.K."/>
            <person name="Montsant A."/>
            <person name="Oudot-Le Secq M.P."/>
            <person name="Napoli C."/>
            <person name="Obornik M."/>
            <person name="Parker M.S."/>
            <person name="Petit J.L."/>
            <person name="Porcel B.M."/>
            <person name="Poulsen N."/>
            <person name="Robison M."/>
            <person name="Rychlewski L."/>
            <person name="Rynearson T.A."/>
            <person name="Schmutz J."/>
            <person name="Shapiro H."/>
            <person name="Siaut M."/>
            <person name="Stanley M."/>
            <person name="Sussman M.R."/>
            <person name="Taylor A.R."/>
            <person name="Vardi A."/>
            <person name="von Dassow P."/>
            <person name="Vyverman W."/>
            <person name="Willis A."/>
            <person name="Wyrwicz L.S."/>
            <person name="Rokhsar D.S."/>
            <person name="Weissenbach J."/>
            <person name="Armbrust E.V."/>
            <person name="Green B.R."/>
            <person name="Van de Peer Y."/>
            <person name="Grigoriev I.V."/>
        </authorList>
    </citation>
    <scope>NUCLEOTIDE SEQUENCE [LARGE SCALE GENOMIC DNA]</scope>
    <source>
        <strain evidence="2 3">CCAP 1055/1</strain>
    </source>
</reference>
<protein>
    <submittedName>
        <fullName evidence="2">Uncharacterized protein</fullName>
    </submittedName>
</protein>
<evidence type="ECO:0000313" key="3">
    <source>
        <dbReference type="Proteomes" id="UP000000759"/>
    </source>
</evidence>
<organism evidence="2 3">
    <name type="scientific">Phaeodactylum tricornutum (strain CCAP 1055/1)</name>
    <dbReference type="NCBI Taxonomy" id="556484"/>
    <lineage>
        <taxon>Eukaryota</taxon>
        <taxon>Sar</taxon>
        <taxon>Stramenopiles</taxon>
        <taxon>Ochrophyta</taxon>
        <taxon>Bacillariophyta</taxon>
        <taxon>Bacillariophyceae</taxon>
        <taxon>Bacillariophycidae</taxon>
        <taxon>Naviculales</taxon>
        <taxon>Phaeodactylaceae</taxon>
        <taxon>Phaeodactylum</taxon>
    </lineage>
</organism>
<feature type="region of interest" description="Disordered" evidence="1">
    <location>
        <begin position="88"/>
        <end position="176"/>
    </location>
</feature>
<feature type="compositionally biased region" description="Basic and acidic residues" evidence="1">
    <location>
        <begin position="158"/>
        <end position="174"/>
    </location>
</feature>
<feature type="compositionally biased region" description="Basic and acidic residues" evidence="1">
    <location>
        <begin position="90"/>
        <end position="100"/>
    </location>
</feature>
<feature type="compositionally biased region" description="Basic and acidic residues" evidence="1">
    <location>
        <begin position="126"/>
        <end position="143"/>
    </location>
</feature>
<dbReference type="RefSeq" id="XP_002176346.1">
    <property type="nucleotide sequence ID" value="XM_002176310.1"/>
</dbReference>
<evidence type="ECO:0000256" key="1">
    <source>
        <dbReference type="SAM" id="MobiDB-lite"/>
    </source>
</evidence>
<dbReference type="AlphaFoldDB" id="B7S464"/>
<gene>
    <name evidence="2" type="ORF">PHATRDRAFT_bd1377</name>
</gene>
<dbReference type="Proteomes" id="UP000000759">
    <property type="component" value="Unassembled WGS sequence"/>
</dbReference>
<reference evidence="3" key="2">
    <citation type="submission" date="2008-08" db="EMBL/GenBank/DDBJ databases">
        <authorList>
            <consortium name="Diatom Consortium"/>
            <person name="Grigoriev I."/>
            <person name="Grimwood J."/>
            <person name="Kuo A."/>
            <person name="Otillar R.P."/>
            <person name="Salamov A."/>
            <person name="Detter J.C."/>
            <person name="Lindquist E."/>
            <person name="Shapiro H."/>
            <person name="Lucas S."/>
            <person name="Glavina del Rio T."/>
            <person name="Pitluck S."/>
            <person name="Rokhsar D."/>
            <person name="Bowler C."/>
        </authorList>
    </citation>
    <scope>GENOME REANNOTATION</scope>
    <source>
        <strain evidence="3">CCAP 1055/1</strain>
    </source>
</reference>
<feature type="compositionally biased region" description="Basic and acidic residues" evidence="1">
    <location>
        <begin position="1"/>
        <end position="13"/>
    </location>
</feature>
<accession>B7S464</accession>
<feature type="region of interest" description="Disordered" evidence="1">
    <location>
        <begin position="203"/>
        <end position="249"/>
    </location>
</feature>